<evidence type="ECO:0000313" key="2">
    <source>
        <dbReference type="Proteomes" id="UP001519667"/>
    </source>
</evidence>
<comment type="caution">
    <text evidence="1">The sequence shown here is derived from an EMBL/GenBank/DDBJ whole genome shotgun (WGS) entry which is preliminary data.</text>
</comment>
<protein>
    <submittedName>
        <fullName evidence="1">Uncharacterized protein</fullName>
    </submittedName>
</protein>
<dbReference type="RefSeq" id="WP_215369242.1">
    <property type="nucleotide sequence ID" value="NZ_JAGTIS010000001.1"/>
</dbReference>
<keyword evidence="2" id="KW-1185">Reference proteome</keyword>
<proteinExistence type="predicted"/>
<reference evidence="1 2" key="1">
    <citation type="submission" date="2021-04" db="EMBL/GenBank/DDBJ databases">
        <title>Pseudomonas boanensis sp. nov., a bacterium isolated from river water used for household purposes in Boane District, Mozambique.</title>
        <authorList>
            <person name="Nicklasson M."/>
            <person name="Martin-Rodriguez A.J."/>
            <person name="Thorell K."/>
            <person name="Neves L."/>
            <person name="Mussagy A."/>
            <person name="Rydberg H.A."/>
            <person name="Hernroth B."/>
            <person name="Svensson-Stadler L."/>
            <person name="Sjoling A."/>
        </authorList>
    </citation>
    <scope>NUCLEOTIDE SEQUENCE [LARGE SCALE GENOMIC DNA]</scope>
    <source>
        <strain evidence="1 2">DB1</strain>
    </source>
</reference>
<organism evidence="1 2">
    <name type="scientific">Metapseudomonas boanensis</name>
    <dbReference type="NCBI Taxonomy" id="2822138"/>
    <lineage>
        <taxon>Bacteria</taxon>
        <taxon>Pseudomonadati</taxon>
        <taxon>Pseudomonadota</taxon>
        <taxon>Gammaproteobacteria</taxon>
        <taxon>Pseudomonadales</taxon>
        <taxon>Pseudomonadaceae</taxon>
        <taxon>Metapseudomonas</taxon>
    </lineage>
</organism>
<sequence>MSKLARIAGQHGNRMVVAGCALNTIADLLGCDGVEHHLSAQQVNGLHHAVKALAGLIQIAGFELCEHAEQEGKH</sequence>
<evidence type="ECO:0000313" key="1">
    <source>
        <dbReference type="EMBL" id="MBT8764794.1"/>
    </source>
</evidence>
<gene>
    <name evidence="1" type="ORF">J7302_01325</name>
</gene>
<dbReference type="Proteomes" id="UP001519667">
    <property type="component" value="Unassembled WGS sequence"/>
</dbReference>
<name>A0ABS5XAT1_9GAMM</name>
<dbReference type="EMBL" id="JAGTIS010000001">
    <property type="protein sequence ID" value="MBT8764794.1"/>
    <property type="molecule type" value="Genomic_DNA"/>
</dbReference>
<accession>A0ABS5XAT1</accession>